<evidence type="ECO:0000313" key="5">
    <source>
        <dbReference type="EMBL" id="TKB58633.1"/>
    </source>
</evidence>
<accession>A0A4U1BSK9</accession>
<comment type="caution">
    <text evidence="5">The sequence shown here is derived from an EMBL/GenBank/DDBJ whole genome shotgun (WGS) entry which is preliminary data.</text>
</comment>
<dbReference type="Proteomes" id="UP000305675">
    <property type="component" value="Unassembled WGS sequence"/>
</dbReference>
<feature type="coiled-coil region" evidence="1">
    <location>
        <begin position="51"/>
        <end position="113"/>
    </location>
</feature>
<dbReference type="Pfam" id="PF08308">
    <property type="entry name" value="PEGA"/>
    <property type="match status" value="1"/>
</dbReference>
<feature type="coiled-coil region" evidence="1">
    <location>
        <begin position="146"/>
        <end position="180"/>
    </location>
</feature>
<dbReference type="OrthoDB" id="9768004at2"/>
<keyword evidence="6" id="KW-1185">Reference proteome</keyword>
<reference evidence="5 6" key="1">
    <citation type="submission" date="2019-04" db="EMBL/GenBank/DDBJ databases">
        <authorList>
            <person name="Hwang J.C."/>
        </authorList>
    </citation>
    <scope>NUCLEOTIDE SEQUENCE [LARGE SCALE GENOMIC DNA]</scope>
    <source>
        <strain evidence="5 6">IMCC35002</strain>
    </source>
</reference>
<dbReference type="InterPro" id="IPR013229">
    <property type="entry name" value="PEGA"/>
</dbReference>
<dbReference type="AlphaFoldDB" id="A0A4U1BSK9"/>
<feature type="compositionally biased region" description="Polar residues" evidence="2">
    <location>
        <begin position="442"/>
        <end position="454"/>
    </location>
</feature>
<feature type="coiled-coil region" evidence="1">
    <location>
        <begin position="222"/>
        <end position="249"/>
    </location>
</feature>
<evidence type="ECO:0000313" key="6">
    <source>
        <dbReference type="Proteomes" id="UP000305675"/>
    </source>
</evidence>
<sequence>MLRPLHLSLLVTSTLWAPLSLAEDNALNTEANAVSPSSNIVASTDRVDVTLSNVESKEREIDRQISALSQQQNLLNGLKLELGELADREVLLQSEKNKAKANLDNEYRRLDENPSLDLSVVQRTYQAAWAEVKENLSQQANKRESIEAEMLELARIEQQKLNLQAELVKLKEAHTEARVQRLAVELTKRNVVEVSHTEKCSLDMTLRQCSKRAHEQANQQAFNVLRDRITAALTEKELLENKIESLSMTVQVSDNQVVKSTFIDATRFMTDVQMQMQLVPNKHTPCELLEVSNKYCSKPLVTVSNDKDKETWVELKVRSNKHQDRVLVDNVYYGNSPVRVYLPKGIHNVTVEKGGYESYLRTLNLNEHQKVWAELLRRSDVASKPVATTKVLPQKQSKPQVEASVVSYQDKVEPVTVPDGVVKASVGQTQPAATVTVAEPSVASSPAPTQTTTEPRIDLDEKN</sequence>
<evidence type="ECO:0000256" key="2">
    <source>
        <dbReference type="SAM" id="MobiDB-lite"/>
    </source>
</evidence>
<feature type="signal peptide" evidence="3">
    <location>
        <begin position="1"/>
        <end position="22"/>
    </location>
</feature>
<organism evidence="5 6">
    <name type="scientific">Ferrimonas aestuarii</name>
    <dbReference type="NCBI Taxonomy" id="2569539"/>
    <lineage>
        <taxon>Bacteria</taxon>
        <taxon>Pseudomonadati</taxon>
        <taxon>Pseudomonadota</taxon>
        <taxon>Gammaproteobacteria</taxon>
        <taxon>Alteromonadales</taxon>
        <taxon>Ferrimonadaceae</taxon>
        <taxon>Ferrimonas</taxon>
    </lineage>
</organism>
<feature type="region of interest" description="Disordered" evidence="2">
    <location>
        <begin position="433"/>
        <end position="463"/>
    </location>
</feature>
<evidence type="ECO:0000256" key="1">
    <source>
        <dbReference type="SAM" id="Coils"/>
    </source>
</evidence>
<proteinExistence type="predicted"/>
<name>A0A4U1BSK9_9GAMM</name>
<evidence type="ECO:0000259" key="4">
    <source>
        <dbReference type="Pfam" id="PF08308"/>
    </source>
</evidence>
<dbReference type="EMBL" id="SWCJ01000001">
    <property type="protein sequence ID" value="TKB58633.1"/>
    <property type="molecule type" value="Genomic_DNA"/>
</dbReference>
<feature type="domain" description="PEGA" evidence="4">
    <location>
        <begin position="312"/>
        <end position="374"/>
    </location>
</feature>
<keyword evidence="1" id="KW-0175">Coiled coil</keyword>
<feature type="chain" id="PRO_5020669116" evidence="3">
    <location>
        <begin position="23"/>
        <end position="463"/>
    </location>
</feature>
<gene>
    <name evidence="5" type="ORF">FCL42_02475</name>
</gene>
<protein>
    <submittedName>
        <fullName evidence="5">PEGA domain-containing protein</fullName>
    </submittedName>
</protein>
<keyword evidence="3" id="KW-0732">Signal</keyword>
<evidence type="ECO:0000256" key="3">
    <source>
        <dbReference type="SAM" id="SignalP"/>
    </source>
</evidence>